<accession>A0A7S8C2Q3</accession>
<reference evidence="3 4" key="1">
    <citation type="submission" date="2020-06" db="EMBL/GenBank/DDBJ databases">
        <title>Genome sequence of 2 isolates from Red Sea Mangroves.</title>
        <authorList>
            <person name="Sefrji F."/>
            <person name="Michoud G."/>
            <person name="Merlino G."/>
            <person name="Daffonchio D."/>
        </authorList>
    </citation>
    <scope>NUCLEOTIDE SEQUENCE [LARGE SCALE GENOMIC DNA]</scope>
    <source>
        <strain evidence="3 4">R1DC25</strain>
    </source>
</reference>
<dbReference type="AlphaFoldDB" id="A0A7S8C2Q3"/>
<gene>
    <name evidence="3" type="ORF">HW532_05875</name>
</gene>
<protein>
    <submittedName>
        <fullName evidence="3">Uncharacterized protein</fullName>
    </submittedName>
</protein>
<feature type="region of interest" description="Disordered" evidence="1">
    <location>
        <begin position="59"/>
        <end position="81"/>
    </location>
</feature>
<dbReference type="Proteomes" id="UP000593594">
    <property type="component" value="Chromosome"/>
</dbReference>
<keyword evidence="4" id="KW-1185">Reference proteome</keyword>
<evidence type="ECO:0000256" key="1">
    <source>
        <dbReference type="SAM" id="MobiDB-lite"/>
    </source>
</evidence>
<keyword evidence="2" id="KW-0732">Signal</keyword>
<organism evidence="3 4">
    <name type="scientific">Kaustia mangrovi</name>
    <dbReference type="NCBI Taxonomy" id="2593653"/>
    <lineage>
        <taxon>Bacteria</taxon>
        <taxon>Pseudomonadati</taxon>
        <taxon>Pseudomonadota</taxon>
        <taxon>Alphaproteobacteria</taxon>
        <taxon>Hyphomicrobiales</taxon>
        <taxon>Parvibaculaceae</taxon>
        <taxon>Kaustia</taxon>
    </lineage>
</organism>
<evidence type="ECO:0000256" key="2">
    <source>
        <dbReference type="SAM" id="SignalP"/>
    </source>
</evidence>
<proteinExistence type="predicted"/>
<dbReference type="KEGG" id="kmn:HW532_05875"/>
<dbReference type="EMBL" id="CP058214">
    <property type="protein sequence ID" value="QPC42273.1"/>
    <property type="molecule type" value="Genomic_DNA"/>
</dbReference>
<feature type="signal peptide" evidence="2">
    <location>
        <begin position="1"/>
        <end position="28"/>
    </location>
</feature>
<evidence type="ECO:0000313" key="4">
    <source>
        <dbReference type="Proteomes" id="UP000593594"/>
    </source>
</evidence>
<sequence length="81" mass="8466">MTVRIAAPFGALLCVAAILAAAGGSVQAADCSGLDKTACERRAECTYVDSYTRKDGTKVSAHCRSKPKSSQSLRPKDKTSS</sequence>
<feature type="chain" id="PRO_5032492737" evidence="2">
    <location>
        <begin position="29"/>
        <end position="81"/>
    </location>
</feature>
<name>A0A7S8C2Q3_9HYPH</name>
<evidence type="ECO:0000313" key="3">
    <source>
        <dbReference type="EMBL" id="QPC42273.1"/>
    </source>
</evidence>
<dbReference type="RefSeq" id="WP_213163504.1">
    <property type="nucleotide sequence ID" value="NZ_CP058214.1"/>
</dbReference>